<sequence length="118" mass="13129">MPASSSPVEVIVSRQLEAYNRQDVDAFVACFSPDVEIVRDGSPDVQHGRETMRQNYAAMFARFPQNQATVTQRMVVGQHAVDEELVEGRDGPPFRTIAVYTITAGLISHVRFLSCENT</sequence>
<evidence type="ECO:0000313" key="2">
    <source>
        <dbReference type="EMBL" id="WED64327.1"/>
    </source>
</evidence>
<protein>
    <submittedName>
        <fullName evidence="2">Nuclear transport factor 2 family protein</fullName>
    </submittedName>
</protein>
<dbReference type="EMBL" id="CP119075">
    <property type="protein sequence ID" value="WED64327.1"/>
    <property type="molecule type" value="Genomic_DNA"/>
</dbReference>
<dbReference type="Gene3D" id="3.10.450.50">
    <property type="match status" value="1"/>
</dbReference>
<dbReference type="InterPro" id="IPR008317">
    <property type="entry name" value="UCP030561"/>
</dbReference>
<dbReference type="KEGG" id="slom:PXH66_18470"/>
<dbReference type="SUPFAM" id="SSF54427">
    <property type="entry name" value="NTF2-like"/>
    <property type="match status" value="1"/>
</dbReference>
<evidence type="ECO:0000259" key="1">
    <source>
        <dbReference type="Pfam" id="PF12680"/>
    </source>
</evidence>
<gene>
    <name evidence="2" type="ORF">PXH66_18470</name>
</gene>
<keyword evidence="3" id="KW-1185">Reference proteome</keyword>
<proteinExistence type="predicted"/>
<name>A0AAF0A0M3_9BACT</name>
<dbReference type="InterPro" id="IPR037401">
    <property type="entry name" value="SnoaL-like"/>
</dbReference>
<dbReference type="PIRSF" id="PIRSF030561">
    <property type="entry name" value="UCP030561"/>
    <property type="match status" value="1"/>
</dbReference>
<accession>A0AAF0A0M3</accession>
<reference evidence="2" key="1">
    <citation type="submission" date="2023-03" db="EMBL/GenBank/DDBJ databases">
        <title>Lomoglobus Profundus gen. nov., sp. nov., a novel member of the phylum Verrucomicrobia, isolated from deep-marine sediment of South China Sea.</title>
        <authorList>
            <person name="Ahmad T."/>
            <person name="Ishaq S.E."/>
            <person name="Wang F."/>
        </authorList>
    </citation>
    <scope>NUCLEOTIDE SEQUENCE</scope>
    <source>
        <strain evidence="2">LMO-M01</strain>
    </source>
</reference>
<dbReference type="InterPro" id="IPR032710">
    <property type="entry name" value="NTF2-like_dom_sf"/>
</dbReference>
<evidence type="ECO:0000313" key="3">
    <source>
        <dbReference type="Proteomes" id="UP001218638"/>
    </source>
</evidence>
<dbReference type="Pfam" id="PF12680">
    <property type="entry name" value="SnoaL_2"/>
    <property type="match status" value="1"/>
</dbReference>
<feature type="domain" description="SnoaL-like" evidence="1">
    <location>
        <begin position="12"/>
        <end position="109"/>
    </location>
</feature>
<dbReference type="AlphaFoldDB" id="A0AAF0A0M3"/>
<dbReference type="RefSeq" id="WP_330931008.1">
    <property type="nucleotide sequence ID" value="NZ_CP119075.1"/>
</dbReference>
<organism evidence="2 3">
    <name type="scientific">Synoicihabitans lomoniglobus</name>
    <dbReference type="NCBI Taxonomy" id="2909285"/>
    <lineage>
        <taxon>Bacteria</taxon>
        <taxon>Pseudomonadati</taxon>
        <taxon>Verrucomicrobiota</taxon>
        <taxon>Opitutia</taxon>
        <taxon>Opitutales</taxon>
        <taxon>Opitutaceae</taxon>
        <taxon>Synoicihabitans</taxon>
    </lineage>
</organism>
<dbReference type="Proteomes" id="UP001218638">
    <property type="component" value="Chromosome"/>
</dbReference>